<accession>A0A8X7CHF1</accession>
<organism evidence="1 2">
    <name type="scientific">Trichonephila inaurata madagascariensis</name>
    <dbReference type="NCBI Taxonomy" id="2747483"/>
    <lineage>
        <taxon>Eukaryota</taxon>
        <taxon>Metazoa</taxon>
        <taxon>Ecdysozoa</taxon>
        <taxon>Arthropoda</taxon>
        <taxon>Chelicerata</taxon>
        <taxon>Arachnida</taxon>
        <taxon>Araneae</taxon>
        <taxon>Araneomorphae</taxon>
        <taxon>Entelegynae</taxon>
        <taxon>Araneoidea</taxon>
        <taxon>Nephilidae</taxon>
        <taxon>Trichonephila</taxon>
        <taxon>Trichonephila inaurata</taxon>
    </lineage>
</organism>
<comment type="caution">
    <text evidence="1">The sequence shown here is derived from an EMBL/GenBank/DDBJ whole genome shotgun (WGS) entry which is preliminary data.</text>
</comment>
<dbReference type="AlphaFoldDB" id="A0A8X7CHF1"/>
<dbReference type="Proteomes" id="UP000886998">
    <property type="component" value="Unassembled WGS sequence"/>
</dbReference>
<keyword evidence="2" id="KW-1185">Reference proteome</keyword>
<evidence type="ECO:0000313" key="2">
    <source>
        <dbReference type="Proteomes" id="UP000886998"/>
    </source>
</evidence>
<proteinExistence type="predicted"/>
<name>A0A8X7CHF1_9ARAC</name>
<reference evidence="1" key="1">
    <citation type="submission" date="2020-08" db="EMBL/GenBank/DDBJ databases">
        <title>Multicomponent nature underlies the extraordinary mechanical properties of spider dragline silk.</title>
        <authorList>
            <person name="Kono N."/>
            <person name="Nakamura H."/>
            <person name="Mori M."/>
            <person name="Yoshida Y."/>
            <person name="Ohtoshi R."/>
            <person name="Malay A.D."/>
            <person name="Moran D.A.P."/>
            <person name="Tomita M."/>
            <person name="Numata K."/>
            <person name="Arakawa K."/>
        </authorList>
    </citation>
    <scope>NUCLEOTIDE SEQUENCE</scope>
</reference>
<protein>
    <submittedName>
        <fullName evidence="1">Uncharacterized protein</fullName>
    </submittedName>
</protein>
<dbReference type="EMBL" id="BMAV01015791">
    <property type="protein sequence ID" value="GFY65975.1"/>
    <property type="molecule type" value="Genomic_DNA"/>
</dbReference>
<evidence type="ECO:0000313" key="1">
    <source>
        <dbReference type="EMBL" id="GFY65975.1"/>
    </source>
</evidence>
<gene>
    <name evidence="1" type="ORF">TNIN_379741</name>
</gene>
<sequence>MASTFCRGRAAVGVRHPFSVEALHCSPVDSWFRRNGSIGRDSRVFCTRKRGNDILPRPRCGECSSPLSVDALHCSPVDSWCRRNEGHDKNPTFKTPLLRKSAFLLINSLVFSARGNGKQRHPAAAALRSVFVTLFRRGTTLQSGRFLVQAEQGHD</sequence>